<dbReference type="InterPro" id="IPR013766">
    <property type="entry name" value="Thioredoxin_domain"/>
</dbReference>
<dbReference type="InterPro" id="IPR000866">
    <property type="entry name" value="AhpC/TSA"/>
</dbReference>
<evidence type="ECO:0000256" key="1">
    <source>
        <dbReference type="ARBA" id="ARBA00023284"/>
    </source>
</evidence>
<organism evidence="3 4">
    <name type="scientific">Candidatus Manganitrophus noduliformans</name>
    <dbReference type="NCBI Taxonomy" id="2606439"/>
    <lineage>
        <taxon>Bacteria</taxon>
        <taxon>Pseudomonadati</taxon>
        <taxon>Nitrospirota</taxon>
        <taxon>Nitrospiria</taxon>
        <taxon>Candidatus Troglogloeales</taxon>
        <taxon>Candidatus Manganitrophaceae</taxon>
        <taxon>Candidatus Manganitrophus</taxon>
    </lineage>
</organism>
<proteinExistence type="predicted"/>
<evidence type="ECO:0000313" key="4">
    <source>
        <dbReference type="Proteomes" id="UP000534783"/>
    </source>
</evidence>
<dbReference type="PROSITE" id="PS51352">
    <property type="entry name" value="THIOREDOXIN_2"/>
    <property type="match status" value="1"/>
</dbReference>
<dbReference type="Gene3D" id="3.40.30.10">
    <property type="entry name" value="Glutaredoxin"/>
    <property type="match status" value="1"/>
</dbReference>
<feature type="domain" description="Thioredoxin" evidence="2">
    <location>
        <begin position="5"/>
        <end position="156"/>
    </location>
</feature>
<reference evidence="3 4" key="1">
    <citation type="journal article" date="2020" name="Nature">
        <title>Bacterial chemolithoautotrophy via manganese oxidation.</title>
        <authorList>
            <person name="Yu H."/>
            <person name="Leadbetter J.R."/>
        </authorList>
    </citation>
    <scope>NUCLEOTIDE SEQUENCE [LARGE SCALE GENOMIC DNA]</scope>
    <source>
        <strain evidence="3 4">Mn-1</strain>
    </source>
</reference>
<comment type="caution">
    <text evidence="3">The sequence shown here is derived from an EMBL/GenBank/DDBJ whole genome shotgun (WGS) entry which is preliminary data.</text>
</comment>
<dbReference type="AlphaFoldDB" id="A0A7X6DQT7"/>
<dbReference type="Proteomes" id="UP000534783">
    <property type="component" value="Unassembled WGS sequence"/>
</dbReference>
<dbReference type="RefSeq" id="WP_168060492.1">
    <property type="nucleotide sequence ID" value="NZ_VTOW01000002.1"/>
</dbReference>
<dbReference type="PANTHER" id="PTHR43110:SF1">
    <property type="entry name" value="THIOL PEROXIDASE"/>
    <property type="match status" value="1"/>
</dbReference>
<dbReference type="PANTHER" id="PTHR43110">
    <property type="entry name" value="THIOL PEROXIDASE"/>
    <property type="match status" value="1"/>
</dbReference>
<evidence type="ECO:0000259" key="2">
    <source>
        <dbReference type="PROSITE" id="PS51352"/>
    </source>
</evidence>
<evidence type="ECO:0000313" key="3">
    <source>
        <dbReference type="EMBL" id="NKE71655.1"/>
    </source>
</evidence>
<dbReference type="EMBL" id="VTOW01000002">
    <property type="protein sequence ID" value="NKE71655.1"/>
    <property type="molecule type" value="Genomic_DNA"/>
</dbReference>
<protein>
    <submittedName>
        <fullName evidence="3">Peroxiredoxin</fullName>
    </submittedName>
</protein>
<keyword evidence="4" id="KW-1185">Reference proteome</keyword>
<dbReference type="SUPFAM" id="SSF52833">
    <property type="entry name" value="Thioredoxin-like"/>
    <property type="match status" value="1"/>
</dbReference>
<dbReference type="CDD" id="cd03018">
    <property type="entry name" value="PRX_AhpE_like"/>
    <property type="match status" value="1"/>
</dbReference>
<dbReference type="InterPro" id="IPR050455">
    <property type="entry name" value="Tpx_Peroxidase_subfamily"/>
</dbReference>
<name>A0A7X6DQT7_9BACT</name>
<gene>
    <name evidence="3" type="ORF">MNODULE_12980</name>
</gene>
<dbReference type="GO" id="GO:0016209">
    <property type="term" value="F:antioxidant activity"/>
    <property type="evidence" value="ECO:0007669"/>
    <property type="project" value="InterPro"/>
</dbReference>
<accession>A0A7X6DQT7</accession>
<dbReference type="InterPro" id="IPR036249">
    <property type="entry name" value="Thioredoxin-like_sf"/>
</dbReference>
<dbReference type="GO" id="GO:0016491">
    <property type="term" value="F:oxidoreductase activity"/>
    <property type="evidence" value="ECO:0007669"/>
    <property type="project" value="InterPro"/>
</dbReference>
<sequence>MASLSYPNKPAVDFTLPNGEAQPVKLSGYRGKNVVLSFYPADWSPVCTSELSLIQEVLDDIRGYNAEVLGVSVDNTYSHRAWAERQHLTFPLLSDFWPHGEVARQYEVFREKDGISERALFFIDETGMLRERWVSEDPAIAPGLNIIFDALERIQGARPKEARYA</sequence>
<dbReference type="Pfam" id="PF00578">
    <property type="entry name" value="AhpC-TSA"/>
    <property type="match status" value="1"/>
</dbReference>
<keyword evidence="1" id="KW-0676">Redox-active center</keyword>